<organism evidence="1 2">
    <name type="scientific">Luteimonas aestuarii</name>
    <dbReference type="NCBI Taxonomy" id="453837"/>
    <lineage>
        <taxon>Bacteria</taxon>
        <taxon>Pseudomonadati</taxon>
        <taxon>Pseudomonadota</taxon>
        <taxon>Gammaproteobacteria</taxon>
        <taxon>Lysobacterales</taxon>
        <taxon>Lysobacteraceae</taxon>
        <taxon>Luteimonas</taxon>
    </lineage>
</organism>
<protein>
    <recommendedName>
        <fullName evidence="3">Antitoxin VbhA domain-containing protein</fullName>
    </recommendedName>
</protein>
<evidence type="ECO:0008006" key="3">
    <source>
        <dbReference type="Google" id="ProtNLM"/>
    </source>
</evidence>
<keyword evidence="2" id="KW-1185">Reference proteome</keyword>
<dbReference type="Proteomes" id="UP000294796">
    <property type="component" value="Unassembled WGS sequence"/>
</dbReference>
<comment type="caution">
    <text evidence="1">The sequence shown here is derived from an EMBL/GenBank/DDBJ whole genome shotgun (WGS) entry which is preliminary data.</text>
</comment>
<evidence type="ECO:0000313" key="2">
    <source>
        <dbReference type="Proteomes" id="UP000294796"/>
    </source>
</evidence>
<sequence length="70" mass="8348">MPRLPELTPEDAELERDPTFRREVVENILEGAEERGLLIDRRCRRLLEQYERGTIDCHALYYEIGRPVLH</sequence>
<proteinExistence type="predicted"/>
<dbReference type="EMBL" id="SMTF01000003">
    <property type="protein sequence ID" value="TDK26194.1"/>
    <property type="molecule type" value="Genomic_DNA"/>
</dbReference>
<name>A0A4R5TY85_9GAMM</name>
<accession>A0A4R5TY85</accession>
<reference evidence="1 2" key="1">
    <citation type="submission" date="2019-03" db="EMBL/GenBank/DDBJ databases">
        <title>Luteimonas zhaokaii sp.nov., isolated from the rectal contents of Plateau pika in Yushu, Qinghai Province, China.</title>
        <authorList>
            <person name="Zhang G."/>
        </authorList>
    </citation>
    <scope>NUCLEOTIDE SEQUENCE [LARGE SCALE GENOMIC DNA]</scope>
    <source>
        <strain evidence="1 2">B9</strain>
    </source>
</reference>
<dbReference type="RefSeq" id="WP_133321226.1">
    <property type="nucleotide sequence ID" value="NZ_SMTF01000003.1"/>
</dbReference>
<evidence type="ECO:0000313" key="1">
    <source>
        <dbReference type="EMBL" id="TDK26194.1"/>
    </source>
</evidence>
<dbReference type="AlphaFoldDB" id="A0A4R5TY85"/>
<gene>
    <name evidence="1" type="ORF">E2F46_06240</name>
</gene>